<organism evidence="3">
    <name type="scientific">Cladocopium goreaui</name>
    <dbReference type="NCBI Taxonomy" id="2562237"/>
    <lineage>
        <taxon>Eukaryota</taxon>
        <taxon>Sar</taxon>
        <taxon>Alveolata</taxon>
        <taxon>Dinophyceae</taxon>
        <taxon>Suessiales</taxon>
        <taxon>Symbiodiniaceae</taxon>
        <taxon>Cladocopium</taxon>
    </lineage>
</organism>
<evidence type="ECO:0000256" key="1">
    <source>
        <dbReference type="ARBA" id="ARBA00022737"/>
    </source>
</evidence>
<feature type="domain" description="Protein kinase" evidence="2">
    <location>
        <begin position="3"/>
        <end position="308"/>
    </location>
</feature>
<dbReference type="GO" id="GO:0004672">
    <property type="term" value="F:protein kinase activity"/>
    <property type="evidence" value="ECO:0007669"/>
    <property type="project" value="InterPro"/>
</dbReference>
<sequence length="672" mass="73407">MFKNLLNKVGLGELPSSFGYTVGDKVELPFSWNWELHKGQKKSDGSAVSVFMCPKKDMDPAKIAAAKNADQVSKTLRHPNVLQSFTTLETEGGFYIVTEEVVPLPCAKPAEGDERTPAVWGLYQVLDGLSFLHSSGFTHGLFGPLAVFVNSQGDYRLGSFELCQKGMDTGTAIASRRRVGPTFSGWPEPPAALQEGGIPSIGIDMWGAAVLIAYVFASASAGSYGMEMEFDLARAQKDIPSELRKSFQELQNPKPLRGRSPIAETIALPFFQKNAAVEVFSFLANLQLKSPEEKETWFEGLPQLLEGLSAVVKKRQVLPELLTAQRFPGQEAAHLLPSILKIGVTLKEEEFREKVAPLVVKLFASPDRAVRFRLLTSLGDMIEFLDDAMLNDKIFPECVNGFTDSNAPIREATVKSMIFFVSRLKPKIVESRVLKLLIKMMQDPEASIRTNALICVGRVSTQLPKASITPTLMTVIGMGLKDPFSPCRCAALQTLSATSNSFSAEDLAGKLLPGVCHRLIDPDPAVGDMAFTTLGKLQEIVRLAQLAIRQKVIERRQASTEVSTEMPKVQEETSSWAQGGSFYNPLSAGMDFGFKVRQKFMGVAGSMNQGSAPSPPETRDVGHRWSCEAAASVVLLSLVALPQVAWSFSLRGPPKTGMRLESSSAPWPHLDH</sequence>
<dbReference type="EMBL" id="CAMXCT030000111">
    <property type="protein sequence ID" value="CAL4761277.1"/>
    <property type="molecule type" value="Genomic_DNA"/>
</dbReference>
<dbReference type="InterPro" id="IPR055231">
    <property type="entry name" value="2AA_helical"/>
</dbReference>
<name>A0A9P1BJQ6_9DINO</name>
<dbReference type="EMBL" id="CAMXCT020000111">
    <property type="protein sequence ID" value="CAL1127340.1"/>
    <property type="molecule type" value="Genomic_DNA"/>
</dbReference>
<dbReference type="EMBL" id="CAMXCT010000111">
    <property type="protein sequence ID" value="CAI3973965.1"/>
    <property type="molecule type" value="Genomic_DNA"/>
</dbReference>
<dbReference type="OrthoDB" id="447103at2759"/>
<protein>
    <submittedName>
        <fullName evidence="5">Protein kinase domain-containing protein</fullName>
    </submittedName>
</protein>
<reference evidence="3" key="1">
    <citation type="submission" date="2022-10" db="EMBL/GenBank/DDBJ databases">
        <authorList>
            <person name="Chen Y."/>
            <person name="Dougan E. K."/>
            <person name="Chan C."/>
            <person name="Rhodes N."/>
            <person name="Thang M."/>
        </authorList>
    </citation>
    <scope>NUCLEOTIDE SEQUENCE</scope>
</reference>
<dbReference type="InterPro" id="IPR011989">
    <property type="entry name" value="ARM-like"/>
</dbReference>
<dbReference type="PANTHER" id="PTHR12984:SF3">
    <property type="entry name" value="N-TERMINAL KINASE-LIKE PROTEIN"/>
    <property type="match status" value="1"/>
</dbReference>
<dbReference type="InterPro" id="IPR051177">
    <property type="entry name" value="CIK-Related_Protein"/>
</dbReference>
<dbReference type="SUPFAM" id="SSF48371">
    <property type="entry name" value="ARM repeat"/>
    <property type="match status" value="1"/>
</dbReference>
<dbReference type="InterPro" id="IPR016024">
    <property type="entry name" value="ARM-type_fold"/>
</dbReference>
<dbReference type="Pfam" id="PF22956">
    <property type="entry name" value="VPS15-like_hel"/>
    <property type="match status" value="1"/>
</dbReference>
<dbReference type="PROSITE" id="PS50011">
    <property type="entry name" value="PROTEIN_KINASE_DOM"/>
    <property type="match status" value="1"/>
</dbReference>
<dbReference type="Gene3D" id="1.25.10.10">
    <property type="entry name" value="Leucine-rich Repeat Variant"/>
    <property type="match status" value="1"/>
</dbReference>
<keyword evidence="6" id="KW-1185">Reference proteome</keyword>
<dbReference type="Proteomes" id="UP001152797">
    <property type="component" value="Unassembled WGS sequence"/>
</dbReference>
<proteinExistence type="predicted"/>
<dbReference type="InterPro" id="IPR011009">
    <property type="entry name" value="Kinase-like_dom_sf"/>
</dbReference>
<evidence type="ECO:0000313" key="4">
    <source>
        <dbReference type="EMBL" id="CAL1127340.1"/>
    </source>
</evidence>
<comment type="caution">
    <text evidence="3">The sequence shown here is derived from an EMBL/GenBank/DDBJ whole genome shotgun (WGS) entry which is preliminary data.</text>
</comment>
<accession>A0A9P1BJQ6</accession>
<dbReference type="AlphaFoldDB" id="A0A9P1BJQ6"/>
<evidence type="ECO:0000313" key="6">
    <source>
        <dbReference type="Proteomes" id="UP001152797"/>
    </source>
</evidence>
<dbReference type="PANTHER" id="PTHR12984">
    <property type="entry name" value="SCY1-RELATED S/T PROTEIN KINASE-LIKE"/>
    <property type="match status" value="1"/>
</dbReference>
<dbReference type="InterPro" id="IPR000719">
    <property type="entry name" value="Prot_kinase_dom"/>
</dbReference>
<gene>
    <name evidence="3" type="ORF">C1SCF055_LOCUS2408</name>
</gene>
<dbReference type="Gene3D" id="1.10.510.10">
    <property type="entry name" value="Transferase(Phosphotransferase) domain 1"/>
    <property type="match status" value="1"/>
</dbReference>
<dbReference type="SUPFAM" id="SSF56112">
    <property type="entry name" value="Protein kinase-like (PK-like)"/>
    <property type="match status" value="1"/>
</dbReference>
<dbReference type="GO" id="GO:0005524">
    <property type="term" value="F:ATP binding"/>
    <property type="evidence" value="ECO:0007669"/>
    <property type="project" value="InterPro"/>
</dbReference>
<reference evidence="4" key="2">
    <citation type="submission" date="2024-04" db="EMBL/GenBank/DDBJ databases">
        <authorList>
            <person name="Chen Y."/>
            <person name="Shah S."/>
            <person name="Dougan E. K."/>
            <person name="Thang M."/>
            <person name="Chan C."/>
        </authorList>
    </citation>
    <scope>NUCLEOTIDE SEQUENCE [LARGE SCALE GENOMIC DNA]</scope>
</reference>
<dbReference type="Gene3D" id="3.30.200.20">
    <property type="entry name" value="Phosphorylase Kinase, domain 1"/>
    <property type="match status" value="1"/>
</dbReference>
<keyword evidence="1" id="KW-0677">Repeat</keyword>
<evidence type="ECO:0000259" key="2">
    <source>
        <dbReference type="PROSITE" id="PS50011"/>
    </source>
</evidence>
<evidence type="ECO:0000313" key="5">
    <source>
        <dbReference type="EMBL" id="CAL4761277.1"/>
    </source>
</evidence>
<evidence type="ECO:0000313" key="3">
    <source>
        <dbReference type="EMBL" id="CAI3973965.1"/>
    </source>
</evidence>
<keyword evidence="5" id="KW-0808">Transferase</keyword>
<keyword evidence="5" id="KW-0418">Kinase</keyword>